<evidence type="ECO:0000313" key="1">
    <source>
        <dbReference type="EMBL" id="VEL26353.1"/>
    </source>
</evidence>
<name>A0A448X2I0_9PLAT</name>
<evidence type="ECO:0000313" key="2">
    <source>
        <dbReference type="Proteomes" id="UP000784294"/>
    </source>
</evidence>
<organism evidence="1 2">
    <name type="scientific">Protopolystoma xenopodis</name>
    <dbReference type="NCBI Taxonomy" id="117903"/>
    <lineage>
        <taxon>Eukaryota</taxon>
        <taxon>Metazoa</taxon>
        <taxon>Spiralia</taxon>
        <taxon>Lophotrochozoa</taxon>
        <taxon>Platyhelminthes</taxon>
        <taxon>Monogenea</taxon>
        <taxon>Polyopisthocotylea</taxon>
        <taxon>Polystomatidea</taxon>
        <taxon>Polystomatidae</taxon>
        <taxon>Protopolystoma</taxon>
    </lineage>
</organism>
<comment type="caution">
    <text evidence="1">The sequence shown here is derived from an EMBL/GenBank/DDBJ whole genome shotgun (WGS) entry which is preliminary data.</text>
</comment>
<protein>
    <submittedName>
        <fullName evidence="1">Uncharacterized protein</fullName>
    </submittedName>
</protein>
<reference evidence="1" key="1">
    <citation type="submission" date="2018-11" db="EMBL/GenBank/DDBJ databases">
        <authorList>
            <consortium name="Pathogen Informatics"/>
        </authorList>
    </citation>
    <scope>NUCLEOTIDE SEQUENCE</scope>
</reference>
<proteinExistence type="predicted"/>
<sequence length="57" mass="6616">MNLGRPNWEHLNDRLHVLLIAEDTEARAKVRLARAKECITLFLNEGNTPFLFFSSVF</sequence>
<dbReference type="InterPro" id="IPR036612">
    <property type="entry name" value="KH_dom_type_1_sf"/>
</dbReference>
<dbReference type="EMBL" id="CAAALY010079710">
    <property type="protein sequence ID" value="VEL26353.1"/>
    <property type="molecule type" value="Genomic_DNA"/>
</dbReference>
<dbReference type="OrthoDB" id="6777263at2759"/>
<gene>
    <name evidence="1" type="ORF">PXEA_LOCUS19793</name>
</gene>
<accession>A0A448X2I0</accession>
<dbReference type="Proteomes" id="UP000784294">
    <property type="component" value="Unassembled WGS sequence"/>
</dbReference>
<keyword evidence="2" id="KW-1185">Reference proteome</keyword>
<dbReference type="AlphaFoldDB" id="A0A448X2I0"/>
<dbReference type="GO" id="GO:0003723">
    <property type="term" value="F:RNA binding"/>
    <property type="evidence" value="ECO:0007669"/>
    <property type="project" value="InterPro"/>
</dbReference>
<dbReference type="Gene3D" id="3.30.1370.10">
    <property type="entry name" value="K Homology domain, type 1"/>
    <property type="match status" value="1"/>
</dbReference>